<accession>A0AAN7V0E4</accession>
<feature type="compositionally biased region" description="Basic and acidic residues" evidence="1">
    <location>
        <begin position="575"/>
        <end position="586"/>
    </location>
</feature>
<feature type="compositionally biased region" description="Polar residues" evidence="1">
    <location>
        <begin position="322"/>
        <end position="331"/>
    </location>
</feature>
<name>A0AAN7V0E4_9COLE</name>
<feature type="domain" description="PID" evidence="2">
    <location>
        <begin position="91"/>
        <end position="273"/>
    </location>
</feature>
<comment type="caution">
    <text evidence="3">The sequence shown here is derived from an EMBL/GenBank/DDBJ whole genome shotgun (WGS) entry which is preliminary data.</text>
</comment>
<organism evidence="3 4">
    <name type="scientific">Pyrocoelia pectoralis</name>
    <dbReference type="NCBI Taxonomy" id="417401"/>
    <lineage>
        <taxon>Eukaryota</taxon>
        <taxon>Metazoa</taxon>
        <taxon>Ecdysozoa</taxon>
        <taxon>Arthropoda</taxon>
        <taxon>Hexapoda</taxon>
        <taxon>Insecta</taxon>
        <taxon>Pterygota</taxon>
        <taxon>Neoptera</taxon>
        <taxon>Endopterygota</taxon>
        <taxon>Coleoptera</taxon>
        <taxon>Polyphaga</taxon>
        <taxon>Elateriformia</taxon>
        <taxon>Elateroidea</taxon>
        <taxon>Lampyridae</taxon>
        <taxon>Lampyrinae</taxon>
        <taxon>Pyrocoelia</taxon>
    </lineage>
</organism>
<dbReference type="PANTHER" id="PTHR21219:SF4">
    <property type="entry name" value="PID DOMAIN-CONTAINING PROTEIN"/>
    <property type="match status" value="1"/>
</dbReference>
<evidence type="ECO:0000313" key="4">
    <source>
        <dbReference type="Proteomes" id="UP001329430"/>
    </source>
</evidence>
<gene>
    <name evidence="3" type="ORF">RI129_012449</name>
</gene>
<dbReference type="AlphaFoldDB" id="A0AAN7V0E4"/>
<evidence type="ECO:0000256" key="1">
    <source>
        <dbReference type="SAM" id="MobiDB-lite"/>
    </source>
</evidence>
<feature type="compositionally biased region" description="Basic residues" evidence="1">
    <location>
        <begin position="333"/>
        <end position="345"/>
    </location>
</feature>
<protein>
    <recommendedName>
        <fullName evidence="2">PID domain-containing protein</fullName>
    </recommendedName>
</protein>
<evidence type="ECO:0000313" key="3">
    <source>
        <dbReference type="EMBL" id="KAK5638154.1"/>
    </source>
</evidence>
<dbReference type="PANTHER" id="PTHR21219">
    <property type="entry name" value="FI19613P1"/>
    <property type="match status" value="1"/>
</dbReference>
<dbReference type="InterPro" id="IPR006020">
    <property type="entry name" value="PTB/PI_dom"/>
</dbReference>
<feature type="region of interest" description="Disordered" evidence="1">
    <location>
        <begin position="566"/>
        <end position="632"/>
    </location>
</feature>
<feature type="region of interest" description="Disordered" evidence="1">
    <location>
        <begin position="292"/>
        <end position="357"/>
    </location>
</feature>
<reference evidence="3 4" key="1">
    <citation type="journal article" date="2024" name="Insects">
        <title>An Improved Chromosome-Level Genome Assembly of the Firefly Pyrocoelia pectoralis.</title>
        <authorList>
            <person name="Fu X."/>
            <person name="Meyer-Rochow V.B."/>
            <person name="Ballantyne L."/>
            <person name="Zhu X."/>
        </authorList>
    </citation>
    <scope>NUCLEOTIDE SEQUENCE [LARGE SCALE GENOMIC DNA]</scope>
    <source>
        <strain evidence="3">XCY_ONT2</strain>
    </source>
</reference>
<dbReference type="SMART" id="SM00462">
    <property type="entry name" value="PTB"/>
    <property type="match status" value="1"/>
</dbReference>
<dbReference type="Proteomes" id="UP001329430">
    <property type="component" value="Chromosome 10"/>
</dbReference>
<proteinExistence type="predicted"/>
<evidence type="ECO:0000259" key="2">
    <source>
        <dbReference type="SMART" id="SM00462"/>
    </source>
</evidence>
<dbReference type="EMBL" id="JAVRBK010000010">
    <property type="protein sequence ID" value="KAK5638154.1"/>
    <property type="molecule type" value="Genomic_DNA"/>
</dbReference>
<keyword evidence="4" id="KW-1185">Reference proteome</keyword>
<sequence length="988" mass="111216">MVVCNMEIPRPPPPPPPPFGFSQKLEEIGPSSFRLLDNQDETGSIYSVYKQKIDSMFESDSSSNTKNSVQAKIEKMFSDIASDGGISNKEIGCHVFSVDYVGSVTLEHKVASLSGLQDPLKDLYFTYKSSTKLKKPLTSRLEISTDGLRIQYQGEKGDLERLNPFSTIAVWSAVKFVLQDQDNEHASYAFLPLITDPDNMDKQTLFRKLDGDRRCVKTETHQPLVAIVMKNINPEKQLECHAFICQTSEDAIVIAATLYKSLMTHMKYKDKKPKNRNGITCMSVTSSVFNDSSNNFAPVRPPRKKRSTSSSAGSEKDAIDISDTQPLISRNKTTPKKSTKTRRAPKAPDPPKQDLDAILPYEETKDINPAILTEKWNTLMSAHQKQITAEIKQVISEGTHRGFQKIQNQNKETTNKDVSGDILTKVTIPRSGSFLNAGGLTRYKSKISRINGQAAGGSPLGFNELFNEFRIQEGLHSVDDILGVIIDPEGMSFNDLKPIYKEFLLKLSLTLTKDELYQRSKAIMRKQKKRILRGVGIQARRKSRIGTRRFKTLKRIFRKSLKMKLSNRKIKQKSKVSESPHSKKLLESSISTSSYDTKHFRPKVSNSKKQNRKRSEKKQMERVSTSEESDFFSLQRGNSKGHFQNRNSSSGYVSCSECSYDSDTCTCVSADKCYCSLGHKNVGKKHHKCKLKSCKSQDKCYCSADAMSACECDTDSCTDSNKCYCQRGEEVAIVKHLKVSGIMSEKRSRRKLCKNNSNTKSTKSVEYMHNPTEKYYESLRSKEIQSIAKRMTHSVRSFDNLSVGYESCTFSNRNIMNMDHGKSLSECDRPRVYNHASIRSVNSSCRFTERRSDGKTFASMSAGAYTEALAVKKAAEIAALFADIKLTQTTDIGHLVPSQYENDVEKIKLKSFIHGKKIDAGRMSKNNSLYSSSKMYSARNGLYTIQSQSDESRRSSIGEIGKMEFRRKIDGELNPISSNIENSLGYLP</sequence>